<keyword evidence="2" id="KW-1185">Reference proteome</keyword>
<gene>
    <name evidence="1" type="ORF">PSH97_04430</name>
</gene>
<protein>
    <submittedName>
        <fullName evidence="1">Uncharacterized protein</fullName>
    </submittedName>
</protein>
<dbReference type="EMBL" id="CP117454">
    <property type="protein sequence ID" value="WLG85785.1"/>
    <property type="molecule type" value="Genomic_DNA"/>
</dbReference>
<evidence type="ECO:0000313" key="2">
    <source>
        <dbReference type="Proteomes" id="UP001239418"/>
    </source>
</evidence>
<reference evidence="1 2" key="1">
    <citation type="submission" date="2023-02" db="EMBL/GenBank/DDBJ databases">
        <title>Evolution of Hrp T3SS in non-pathogenic Pseudomonas fluorescens.</title>
        <authorList>
            <person name="Liao K."/>
            <person name="Wei H."/>
            <person name="Gu Y."/>
        </authorList>
    </citation>
    <scope>NUCLEOTIDE SEQUENCE [LARGE SCALE GENOMIC DNA]</scope>
    <source>
        <strain evidence="1 2">FP1935</strain>
    </source>
</reference>
<dbReference type="Proteomes" id="UP001239418">
    <property type="component" value="Chromosome"/>
</dbReference>
<accession>A0ABY9EYN9</accession>
<organism evidence="1 2">
    <name type="scientific">Pseudomonas cucumis</name>
    <dbReference type="NCBI Taxonomy" id="2954082"/>
    <lineage>
        <taxon>Bacteria</taxon>
        <taxon>Pseudomonadati</taxon>
        <taxon>Pseudomonadota</taxon>
        <taxon>Gammaproteobacteria</taxon>
        <taxon>Pseudomonadales</taxon>
        <taxon>Pseudomonadaceae</taxon>
        <taxon>Pseudomonas</taxon>
    </lineage>
</organism>
<sequence length="798" mass="90579">MIENKRLFAYENNVLNSSMYSAEGMQRFKELESSLIDSENALINALGEHASLKAFARMRIKAWANSAMGTSLEPDEIIVKSQYILKVGGREIVQDDQRSLTEFVIFGLHDQYARSSLAFEGNQVPTGLTRGRLEGWLANVDVRSDFAALWVHSPSQPVINAMQERMARHIEFSTFRHQNERYYQPLDALQINQYLAGASHISMSGIIFPNSGAPMKNMWVFADKRTPGINNILYAPQAPDGVVWRTFREVVELESHIVAWARQYPDFIDSHVISLQRTTAHQYMQEVISHNRQWRNGDVRLTAMQSEPGRPLSGAAASDLRWQAFEAISVAPAEYRRLPISVRQEFARLHTELAALYTVESLDVGFMSYEQFTYDLIKSRVEGVLQDRGEVVKVDPDKIIVELTPSEKMTLTSLMINEKHFDAYEREGMTSSGYPRYYVMAGHPVLKSLDIRDIANWTKLRPGEKYINMLKDRFLNPNDSAYTFRREVHFERQHTEMYRAALAERFSGGLTSDQFNRIKQLIISLEKSQAHLTHPLGDAPSLEDSVYRFHFGRRRPVKGVYVFRITEDWLYTPHAPDGKWFRPLDHIVNAIRYGALTEYFLDRVRLIDQPAVNEYFDAVRDIKRRTAAPGLEIGSRVRDIYTSYNDMVQFVIDDVDFKTTSLAEIISALVYKNVMLAATVISIVIPPVGLAASAVKITKSLLEGAQSWHLADRDAAFTSFQEALIELATLGYGKYEKLGATSVTKTQKTLIGFIKDARKVAEMVSTATGQKIDHELLKEIVDDVLAELGSGGSKTTVR</sequence>
<evidence type="ECO:0000313" key="1">
    <source>
        <dbReference type="EMBL" id="WLG85785.1"/>
    </source>
</evidence>
<proteinExistence type="predicted"/>
<name>A0ABY9EYN9_9PSED</name>
<dbReference type="RefSeq" id="WP_305448253.1">
    <property type="nucleotide sequence ID" value="NZ_CP117454.1"/>
</dbReference>